<sequence>MIRQQAQKRHTVRRRYALNLNIIWRAGIFSTLTTEKLLKRRQPLVLNHTT</sequence>
<organism evidence="1 2">
    <name type="scientific">Paenibacillus polymyxa</name>
    <name type="common">Bacillus polymyxa</name>
    <dbReference type="NCBI Taxonomy" id="1406"/>
    <lineage>
        <taxon>Bacteria</taxon>
        <taxon>Bacillati</taxon>
        <taxon>Bacillota</taxon>
        <taxon>Bacilli</taxon>
        <taxon>Bacillales</taxon>
        <taxon>Paenibacillaceae</taxon>
        <taxon>Paenibacillus</taxon>
    </lineage>
</organism>
<reference evidence="1" key="1">
    <citation type="submission" date="2020-12" db="EMBL/GenBank/DDBJ databases">
        <title>Paenibacillus polymyxa LMG 27872: a double-edged sword.</title>
        <authorList>
            <person name="Langendries S."/>
            <person name="Garcia Mendez S."/>
            <person name="Beirinckx S."/>
            <person name="Viaene T."/>
            <person name="Baeyen S."/>
            <person name="Goeminne G."/>
            <person name="Willems A."/>
            <person name="Debode J."/>
            <person name="Goormachtig S."/>
        </authorList>
    </citation>
    <scope>NUCLEOTIDE SEQUENCE</scope>
    <source>
        <strain evidence="1">LMG 27872</strain>
    </source>
</reference>
<protein>
    <submittedName>
        <fullName evidence="1">Uncharacterized protein</fullName>
    </submittedName>
</protein>
<evidence type="ECO:0000313" key="2">
    <source>
        <dbReference type="Proteomes" id="UP000650605"/>
    </source>
</evidence>
<comment type="caution">
    <text evidence="1">The sequence shown here is derived from an EMBL/GenBank/DDBJ whole genome shotgun (WGS) entry which is preliminary data.</text>
</comment>
<accession>A0A8I1ITT2</accession>
<dbReference type="RefSeq" id="WP_193373350.1">
    <property type="nucleotide sequence ID" value="NZ_ALJV01000129.1"/>
</dbReference>
<dbReference type="EMBL" id="JAEHFQ010000003">
    <property type="protein sequence ID" value="MBM0632928.1"/>
    <property type="molecule type" value="Genomic_DNA"/>
</dbReference>
<proteinExistence type="predicted"/>
<evidence type="ECO:0000313" key="1">
    <source>
        <dbReference type="EMBL" id="MBM0632928.1"/>
    </source>
</evidence>
<name>A0A8I1ITT2_PAEPO</name>
<dbReference type="AlphaFoldDB" id="A0A8I1ITT2"/>
<dbReference type="Proteomes" id="UP000650605">
    <property type="component" value="Unassembled WGS sequence"/>
</dbReference>
<gene>
    <name evidence="1" type="ORF">JDW19_07285</name>
</gene>